<gene>
    <name evidence="1" type="ORF">C5471_19875</name>
</gene>
<dbReference type="RefSeq" id="WP_133815218.1">
    <property type="nucleotide sequence ID" value="NZ_CAWPIF010000057.1"/>
</dbReference>
<reference evidence="1 2" key="1">
    <citation type="submission" date="2018-02" db="EMBL/GenBank/DDBJ databases">
        <authorList>
            <person name="Machado R.A."/>
        </authorList>
    </citation>
    <scope>NUCLEOTIDE SEQUENCE [LARGE SCALE GENOMIC DNA]</scope>
    <source>
        <strain evidence="1 2">T327</strain>
    </source>
</reference>
<accession>A0ABX0GKY0</accession>
<keyword evidence="2" id="KW-1185">Reference proteome</keyword>
<dbReference type="Proteomes" id="UP000697802">
    <property type="component" value="Unassembled WGS sequence"/>
</dbReference>
<dbReference type="EMBL" id="PUJU01000057">
    <property type="protein sequence ID" value="NHB89837.1"/>
    <property type="molecule type" value="Genomic_DNA"/>
</dbReference>
<protein>
    <submittedName>
        <fullName evidence="1">Uncharacterized protein</fullName>
    </submittedName>
</protein>
<organism evidence="1 2">
    <name type="scientific">Photorhabdus tasmaniensis</name>
    <dbReference type="NCBI Taxonomy" id="1004159"/>
    <lineage>
        <taxon>Bacteria</taxon>
        <taxon>Pseudomonadati</taxon>
        <taxon>Pseudomonadota</taxon>
        <taxon>Gammaproteobacteria</taxon>
        <taxon>Enterobacterales</taxon>
        <taxon>Morganellaceae</taxon>
        <taxon>Photorhabdus</taxon>
    </lineage>
</organism>
<comment type="caution">
    <text evidence="1">The sequence shown here is derived from an EMBL/GenBank/DDBJ whole genome shotgun (WGS) entry which is preliminary data.</text>
</comment>
<evidence type="ECO:0000313" key="1">
    <source>
        <dbReference type="EMBL" id="NHB89837.1"/>
    </source>
</evidence>
<proteinExistence type="predicted"/>
<name>A0ABX0GKY0_9GAMM</name>
<evidence type="ECO:0000313" key="2">
    <source>
        <dbReference type="Proteomes" id="UP000697802"/>
    </source>
</evidence>
<sequence length="76" mass="8466">MNDFTGTRAFVLRGTGTDIEGAIAINYEEYEGKPDASFSVMSYMGKEMERHSCLTDTIKTGTDLLYRGIDNVPLIH</sequence>